<gene>
    <name evidence="1" type="ORF">KK060_02100</name>
</gene>
<keyword evidence="2" id="KW-1185">Reference proteome</keyword>
<evidence type="ECO:0000313" key="2">
    <source>
        <dbReference type="Proteomes" id="UP000772618"/>
    </source>
</evidence>
<dbReference type="PANTHER" id="PTHR36456">
    <property type="entry name" value="UPF0232 PROTEIN SCO3875"/>
    <property type="match status" value="1"/>
</dbReference>
<comment type="caution">
    <text evidence="1">The sequence shown here is derived from an EMBL/GenBank/DDBJ whole genome shotgun (WGS) entry which is preliminary data.</text>
</comment>
<accession>A0ABS5VMQ1</accession>
<dbReference type="RefSeq" id="WP_254151747.1">
    <property type="nucleotide sequence ID" value="NZ_JAHESD010000003.1"/>
</dbReference>
<proteinExistence type="predicted"/>
<dbReference type="Pfam" id="PF05258">
    <property type="entry name" value="DciA"/>
    <property type="match status" value="1"/>
</dbReference>
<sequence>MSGRDSKGEFKSLGDAIRELLNSYHLTSKFDEANLINSWERIAGKPIASRTKKIFIRNKVLFVELDSPSMKHDFSLHKNQVLEIFKKEFGTGIIADIIVM</sequence>
<protein>
    <submittedName>
        <fullName evidence="1">DUF721 domain-containing protein</fullName>
    </submittedName>
</protein>
<dbReference type="InterPro" id="IPR007922">
    <property type="entry name" value="DciA-like"/>
</dbReference>
<name>A0ABS5VMQ1_9BACT</name>
<organism evidence="1 2">
    <name type="scientific">Chryseosolibacter indicus</name>
    <dbReference type="NCBI Taxonomy" id="2782351"/>
    <lineage>
        <taxon>Bacteria</taxon>
        <taxon>Pseudomonadati</taxon>
        <taxon>Bacteroidota</taxon>
        <taxon>Cytophagia</taxon>
        <taxon>Cytophagales</taxon>
        <taxon>Chryseotaleaceae</taxon>
        <taxon>Chryseosolibacter</taxon>
    </lineage>
</organism>
<reference evidence="1 2" key="1">
    <citation type="submission" date="2021-05" db="EMBL/GenBank/DDBJ databases">
        <title>A Polyphasic approach of four new species of the genus Ohtaekwangia: Ohtaekwangia histidinii sp. nov., Ohtaekwangia cretensis sp. nov., Ohtaekwangia indiensis sp. nov., Ohtaekwangia reichenbachii sp. nov. from diverse environment.</title>
        <authorList>
            <person name="Octaviana S."/>
        </authorList>
    </citation>
    <scope>NUCLEOTIDE SEQUENCE [LARGE SCALE GENOMIC DNA]</scope>
    <source>
        <strain evidence="1 2">PWU20</strain>
    </source>
</reference>
<dbReference type="Proteomes" id="UP000772618">
    <property type="component" value="Unassembled WGS sequence"/>
</dbReference>
<evidence type="ECO:0000313" key="1">
    <source>
        <dbReference type="EMBL" id="MBT1702052.1"/>
    </source>
</evidence>
<dbReference type="PANTHER" id="PTHR36456:SF1">
    <property type="entry name" value="UPF0232 PROTEIN SCO3875"/>
    <property type="match status" value="1"/>
</dbReference>
<dbReference type="EMBL" id="JAHESD010000003">
    <property type="protein sequence ID" value="MBT1702052.1"/>
    <property type="molecule type" value="Genomic_DNA"/>
</dbReference>